<dbReference type="GO" id="GO:0030313">
    <property type="term" value="C:cell envelope"/>
    <property type="evidence" value="ECO:0007669"/>
    <property type="project" value="UniProtKB-SubCell"/>
</dbReference>
<dbReference type="PANTHER" id="PTHR46847:SF1">
    <property type="entry name" value="D-ALLOSE-BINDING PERIPLASMIC PROTEIN-RELATED"/>
    <property type="match status" value="1"/>
</dbReference>
<gene>
    <name evidence="7" type="ORF">SOCE836_028370</name>
</gene>
<dbReference type="Pfam" id="PF13407">
    <property type="entry name" value="Peripla_BP_4"/>
    <property type="match status" value="1"/>
</dbReference>
<keyword evidence="3 5" id="KW-0732">Signal</keyword>
<name>A0A4P2QLN1_SORCE</name>
<dbReference type="InterPro" id="IPR025997">
    <property type="entry name" value="SBP_2_dom"/>
</dbReference>
<dbReference type="PROSITE" id="PS51257">
    <property type="entry name" value="PROKAR_LIPOPROTEIN"/>
    <property type="match status" value="1"/>
</dbReference>
<evidence type="ECO:0000313" key="8">
    <source>
        <dbReference type="Proteomes" id="UP000295497"/>
    </source>
</evidence>
<evidence type="ECO:0000313" key="7">
    <source>
        <dbReference type="EMBL" id="AUX30726.1"/>
    </source>
</evidence>
<proteinExistence type="inferred from homology"/>
<feature type="signal peptide" evidence="5">
    <location>
        <begin position="1"/>
        <end position="22"/>
    </location>
</feature>
<accession>A0A4P2QLN1</accession>
<reference evidence="7 8" key="1">
    <citation type="submission" date="2015-09" db="EMBL/GenBank/DDBJ databases">
        <title>Sorangium comparison.</title>
        <authorList>
            <person name="Zaburannyi N."/>
            <person name="Bunk B."/>
            <person name="Overmann J."/>
            <person name="Mueller R."/>
        </authorList>
    </citation>
    <scope>NUCLEOTIDE SEQUENCE [LARGE SCALE GENOMIC DNA]</scope>
    <source>
        <strain evidence="7 8">So ce836</strain>
    </source>
</reference>
<evidence type="ECO:0000256" key="4">
    <source>
        <dbReference type="SAM" id="MobiDB-lite"/>
    </source>
</evidence>
<dbReference type="GO" id="GO:0030246">
    <property type="term" value="F:carbohydrate binding"/>
    <property type="evidence" value="ECO:0007669"/>
    <property type="project" value="UniProtKB-ARBA"/>
</dbReference>
<evidence type="ECO:0000256" key="5">
    <source>
        <dbReference type="SAM" id="SignalP"/>
    </source>
</evidence>
<dbReference type="Gene3D" id="3.40.50.2300">
    <property type="match status" value="2"/>
</dbReference>
<comment type="subcellular location">
    <subcellularLocation>
        <location evidence="1">Cell envelope</location>
    </subcellularLocation>
</comment>
<evidence type="ECO:0000256" key="1">
    <source>
        <dbReference type="ARBA" id="ARBA00004196"/>
    </source>
</evidence>
<dbReference type="RefSeq" id="WP_237245292.1">
    <property type="nucleotide sequence ID" value="NZ_CP012672.1"/>
</dbReference>
<sequence length="513" mass="54285">MTMIGRNWAVAIGLMLTTAACGSSDPDAAQTAAPIQRTPLPRSEFIPLEIEATIDELVAEINKSSIEPMQIAVLLKSLDGFFAPIATGASRAMGELGASGRATGNVLAPYSTETELEELTKFQTQHIEQSVADGAEGIVITPVGEGNAAALDEAIAKGIPVVTLDADLVSSKRQIYVGILNEYAGALAGNTLLKMLPEGPGTVLIHGWADPIWVDGVNRTQGARDVFEAAGYHVLVHQSIYHDQARDVELMRGEIEDADPPVVGLIGMFIDSYRCVLAADAADAPDLPIVTFDFAPETAGYMRQGRIKATHVQRQYYEGTSGPTSSTASRASASTRSRRSSRRSSSKAASSTSASTWSRGRRSTLTTSSSTRSAQSSSGAQLEEDLLLAALEVVADPPDVTPPVGLHARARPAVVHERRARPRHAKVVGSSEPAEYTFDVPAGVPGPTHHDARGPTISVCCATLPRAAIRLLLPTRRRGSCSTRTCGKFSASDADRARGTIFVVDLVAAHSMP</sequence>
<dbReference type="AlphaFoldDB" id="A0A4P2QLN1"/>
<feature type="region of interest" description="Disordered" evidence="4">
    <location>
        <begin position="316"/>
        <end position="379"/>
    </location>
</feature>
<dbReference type="PANTHER" id="PTHR46847">
    <property type="entry name" value="D-ALLOSE-BINDING PERIPLASMIC PROTEIN-RELATED"/>
    <property type="match status" value="1"/>
</dbReference>
<dbReference type="Proteomes" id="UP000295497">
    <property type="component" value="Chromosome"/>
</dbReference>
<feature type="domain" description="Periplasmic binding protein" evidence="6">
    <location>
        <begin position="71"/>
        <end position="321"/>
    </location>
</feature>
<feature type="compositionally biased region" description="Low complexity" evidence="4">
    <location>
        <begin position="324"/>
        <end position="335"/>
    </location>
</feature>
<feature type="chain" id="PRO_5020239214" description="Periplasmic binding protein domain-containing protein" evidence="5">
    <location>
        <begin position="23"/>
        <end position="513"/>
    </location>
</feature>
<dbReference type="EMBL" id="CP012672">
    <property type="protein sequence ID" value="AUX30726.1"/>
    <property type="molecule type" value="Genomic_DNA"/>
</dbReference>
<comment type="similarity">
    <text evidence="2">Belongs to the bacterial solute-binding protein 2 family.</text>
</comment>
<evidence type="ECO:0000259" key="6">
    <source>
        <dbReference type="Pfam" id="PF13407"/>
    </source>
</evidence>
<evidence type="ECO:0000256" key="3">
    <source>
        <dbReference type="ARBA" id="ARBA00022729"/>
    </source>
</evidence>
<protein>
    <recommendedName>
        <fullName evidence="6">Periplasmic binding protein domain-containing protein</fullName>
    </recommendedName>
</protein>
<organism evidence="7 8">
    <name type="scientific">Sorangium cellulosum</name>
    <name type="common">Polyangium cellulosum</name>
    <dbReference type="NCBI Taxonomy" id="56"/>
    <lineage>
        <taxon>Bacteria</taxon>
        <taxon>Pseudomonadati</taxon>
        <taxon>Myxococcota</taxon>
        <taxon>Polyangia</taxon>
        <taxon>Polyangiales</taxon>
        <taxon>Polyangiaceae</taxon>
        <taxon>Sorangium</taxon>
    </lineage>
</organism>
<dbReference type="InterPro" id="IPR028082">
    <property type="entry name" value="Peripla_BP_I"/>
</dbReference>
<feature type="compositionally biased region" description="Low complexity" evidence="4">
    <location>
        <begin position="346"/>
        <end position="378"/>
    </location>
</feature>
<dbReference type="SUPFAM" id="SSF53822">
    <property type="entry name" value="Periplasmic binding protein-like I"/>
    <property type="match status" value="1"/>
</dbReference>
<feature type="compositionally biased region" description="Basic residues" evidence="4">
    <location>
        <begin position="336"/>
        <end position="345"/>
    </location>
</feature>
<evidence type="ECO:0000256" key="2">
    <source>
        <dbReference type="ARBA" id="ARBA00007639"/>
    </source>
</evidence>